<protein>
    <submittedName>
        <fullName evidence="1">Uncharacterized protein</fullName>
    </submittedName>
</protein>
<organism evidence="1 2">
    <name type="scientific">Glonium stellatum</name>
    <dbReference type="NCBI Taxonomy" id="574774"/>
    <lineage>
        <taxon>Eukaryota</taxon>
        <taxon>Fungi</taxon>
        <taxon>Dikarya</taxon>
        <taxon>Ascomycota</taxon>
        <taxon>Pezizomycotina</taxon>
        <taxon>Dothideomycetes</taxon>
        <taxon>Pleosporomycetidae</taxon>
        <taxon>Gloniales</taxon>
        <taxon>Gloniaceae</taxon>
        <taxon>Glonium</taxon>
    </lineage>
</organism>
<evidence type="ECO:0000313" key="2">
    <source>
        <dbReference type="Proteomes" id="UP000250140"/>
    </source>
</evidence>
<keyword evidence="2" id="KW-1185">Reference proteome</keyword>
<sequence>MPGDSSDWASDSYPQYRLTRQIVLNFLKRKFNQNGDFSDSDFNVKFSADDFTFRVPQRLTLADREELRRERLRGNDDEE</sequence>
<dbReference type="AlphaFoldDB" id="A0A8E2EXV9"/>
<dbReference type="Proteomes" id="UP000250140">
    <property type="component" value="Unassembled WGS sequence"/>
</dbReference>
<proteinExistence type="predicted"/>
<reference evidence="1 2" key="1">
    <citation type="journal article" date="2016" name="Nat. Commun.">
        <title>Ectomycorrhizal ecology is imprinted in the genome of the dominant symbiotic fungus Cenococcum geophilum.</title>
        <authorList>
            <consortium name="DOE Joint Genome Institute"/>
            <person name="Peter M."/>
            <person name="Kohler A."/>
            <person name="Ohm R.A."/>
            <person name="Kuo A."/>
            <person name="Krutzmann J."/>
            <person name="Morin E."/>
            <person name="Arend M."/>
            <person name="Barry K.W."/>
            <person name="Binder M."/>
            <person name="Choi C."/>
            <person name="Clum A."/>
            <person name="Copeland A."/>
            <person name="Grisel N."/>
            <person name="Haridas S."/>
            <person name="Kipfer T."/>
            <person name="LaButti K."/>
            <person name="Lindquist E."/>
            <person name="Lipzen A."/>
            <person name="Maire R."/>
            <person name="Meier B."/>
            <person name="Mihaltcheva S."/>
            <person name="Molinier V."/>
            <person name="Murat C."/>
            <person name="Poggeler S."/>
            <person name="Quandt C.A."/>
            <person name="Sperisen C."/>
            <person name="Tritt A."/>
            <person name="Tisserant E."/>
            <person name="Crous P.W."/>
            <person name="Henrissat B."/>
            <person name="Nehls U."/>
            <person name="Egli S."/>
            <person name="Spatafora J.W."/>
            <person name="Grigoriev I.V."/>
            <person name="Martin F.M."/>
        </authorList>
    </citation>
    <scope>NUCLEOTIDE SEQUENCE [LARGE SCALE GENOMIC DNA]</scope>
    <source>
        <strain evidence="1 2">CBS 207.34</strain>
    </source>
</reference>
<name>A0A8E2EXV9_9PEZI</name>
<dbReference type="EMBL" id="KV749959">
    <property type="protein sequence ID" value="OCL06942.1"/>
    <property type="molecule type" value="Genomic_DNA"/>
</dbReference>
<accession>A0A8E2EXV9</accession>
<evidence type="ECO:0000313" key="1">
    <source>
        <dbReference type="EMBL" id="OCL06942.1"/>
    </source>
</evidence>
<gene>
    <name evidence="1" type="ORF">AOQ84DRAFT_378163</name>
</gene>